<reference evidence="3" key="1">
    <citation type="submission" date="2024-02" db="UniProtKB">
        <authorList>
            <consortium name="WormBaseParasite"/>
        </authorList>
    </citation>
    <scope>IDENTIFICATION</scope>
</reference>
<keyword evidence="2" id="KW-1185">Reference proteome</keyword>
<dbReference type="Proteomes" id="UP000887575">
    <property type="component" value="Unassembled WGS sequence"/>
</dbReference>
<evidence type="ECO:0000256" key="1">
    <source>
        <dbReference type="SAM" id="MobiDB-lite"/>
    </source>
</evidence>
<evidence type="ECO:0000313" key="3">
    <source>
        <dbReference type="WBParaSite" id="MBELARI_LOCUS4719"/>
    </source>
</evidence>
<protein>
    <submittedName>
        <fullName evidence="3">Uncharacterized protein</fullName>
    </submittedName>
</protein>
<organism evidence="2 3">
    <name type="scientific">Mesorhabditis belari</name>
    <dbReference type="NCBI Taxonomy" id="2138241"/>
    <lineage>
        <taxon>Eukaryota</taxon>
        <taxon>Metazoa</taxon>
        <taxon>Ecdysozoa</taxon>
        <taxon>Nematoda</taxon>
        <taxon>Chromadorea</taxon>
        <taxon>Rhabditida</taxon>
        <taxon>Rhabditina</taxon>
        <taxon>Rhabditomorpha</taxon>
        <taxon>Rhabditoidea</taxon>
        <taxon>Rhabditidae</taxon>
        <taxon>Mesorhabditinae</taxon>
        <taxon>Mesorhabditis</taxon>
    </lineage>
</organism>
<dbReference type="WBParaSite" id="MBELARI_LOCUS4719">
    <property type="protein sequence ID" value="MBELARI_LOCUS4719"/>
    <property type="gene ID" value="MBELARI_LOCUS4719"/>
</dbReference>
<feature type="region of interest" description="Disordered" evidence="1">
    <location>
        <begin position="1732"/>
        <end position="1752"/>
    </location>
</feature>
<accession>A0AAF3FFQ3</accession>
<name>A0AAF3FFQ3_9BILA</name>
<evidence type="ECO:0000313" key="2">
    <source>
        <dbReference type="Proteomes" id="UP000887575"/>
    </source>
</evidence>
<sequence>MYTSTSHEKLSIRVERGTRPSVKCSDDKRKVQITVPQDATQNWPPIRADLFADYFVVIQRLQQQFKIYVQNTQERKPEFVIYSSTVAHEKEVKTQIKELHTRLNEVCIAAPNLDLHGVLKAPKLSLESTVGTMHIYARIESEKIRLHAQTLVLAPEALISTNKLKMVARKVQIDGRIFPSETGLPDEPRVMSVICDAQLVHIGVDGRIGEGNSTENLKQSRSSSQPPQLTADGLLLQITGSLANYGKILAIEKVDLVVSGSIVSLSDGWLDSASRGYDALKQIKGIKKTEDCKPSSSSLHSAIREQNPSAVAKLIESGVDTDDKTNSKRRTLRQTAIAKYREAKEKSTQNKSRQGITLINALLTVHEWRRGTIQASVIQANIEKDCADCAQFKAEQLQAKVGVDAAVEADSIWHCSHVELEVGGSLSISGQVKHKTGIFNVDGETTITSEAILSHEVLARLTTKSLLCDGIWSSGDTLVIESKSDITFKENSYVEAEKLESAVDGCCSLDGTWQIGALWMSIGQNVITSVDGKVFVEDSATINAQSFLNSGLWNVSSVIDVQLKDSCHCFHSSRIEVHSLRIACENHCTIGGAWVAEALHLYARHELVTTCNGKVTLYEGLLTCGSFRNDALWQVEKWMRLTTGSIEQSDDGTLFVKERFDLNVHSESKNLNGKIITSHAAFKFLKTLSSNAFIRVNEIEINLPYMNESCFNFSGQMDILAGSLTLKGNSNLEPRQPLTAHPKAAVILSGKLNATAIIAPFLAIELTSTAFVRLFGLKSNTPDIDFNVLISAGALITQKDSSLLSMGDNEISEGIICATTWIHAGQVRFQTNSVKIHTGSLKYTGRLTSAADKQNHVTDLHMIVDELLLNEGIISAHRLQISGDGILENRNRIFAVDEMNIRLSNFNNDQGLMESKNAMKLLAVSKEWTRVAGNIKAKSSFDVCAQRLNLALQNVQNLCKEKHLEFSAKEELMISSNVIDSEKKLKVACSAKNKIIIDACMEIEQLEILLGDNFPFIPTEEPHQFSILNSATIDTKTVFINGNSPLIILSLDGVLKCQKLEVSRQVRTVLITGKGSLECAQLQVDGEALCVDLYQTLTATEILCPQIEVKKKSIVRLSPPPGATTRMLTDRLLIAGTMFVDQRLYLTSISQNPLQITGSIIGTSTESEITIESDQMILNGELSNLAFLEIYVKNAIKTDDALTLQNIKNLAIEAGQANLHLKVENCKSVTINGDQLNLKGFIKGIENAKVNFFAASITQSMEITNLDSFEIQAKRQVTLEGKISKCKSVNIDAKWITNSAKIADCEQTVVRGWCSISTGSIMTEELTIVCLSVFINNGVLHAENLKIITPFLLSMTEKSDVFSSNAEIHTIICACNHEMVTTSNAEPSTTYLWIDFERSSKTATITEEASRAWRETATMLKDRMKSNTTDVDETILALKYIADLSHARVTMTQESELFLDLNDISTRFSTQPISLFSVSKFSALIANARSQARIEKVQISSQDNAMNGKRKNGKRRSMGCTLYEGLVQFKSAKYNRESRNSSETVDGGYVSRGSSEDLERKSNSVSPLPSPKADRISSAFPQNHLSLIASTFDESLSSMKPSAEELNDSFMTIEEAELLEFEELEQEIENEENGHIRTDYIICEEEKIRLAQLRERNLLPPPPRPQSRAFPLERTPSSNDLVMKRIKVKSTLSSLDLRSFGSNSSLNSIDFCQFGDLGSPMQFPKSTFQRSFIPRGPFRHHRPRIPESPLKN</sequence>
<feature type="region of interest" description="Disordered" evidence="1">
    <location>
        <begin position="1537"/>
        <end position="1577"/>
    </location>
</feature>
<proteinExistence type="predicted"/>